<feature type="transmembrane region" description="Helical" evidence="7">
    <location>
        <begin position="74"/>
        <end position="99"/>
    </location>
</feature>
<feature type="transmembrane region" description="Helical" evidence="7">
    <location>
        <begin position="119"/>
        <end position="146"/>
    </location>
</feature>
<feature type="transmembrane region" description="Helical" evidence="7">
    <location>
        <begin position="293"/>
        <end position="317"/>
    </location>
</feature>
<evidence type="ECO:0000256" key="2">
    <source>
        <dbReference type="ARBA" id="ARBA00006386"/>
    </source>
</evidence>
<evidence type="ECO:0000256" key="6">
    <source>
        <dbReference type="ARBA" id="ARBA00023136"/>
    </source>
</evidence>
<feature type="transmembrane region" description="Helical" evidence="7">
    <location>
        <begin position="36"/>
        <end position="54"/>
    </location>
</feature>
<dbReference type="EMBL" id="DRLF01000016">
    <property type="protein sequence ID" value="HEC05290.1"/>
    <property type="molecule type" value="Genomic_DNA"/>
</dbReference>
<accession>A0A831RUU3</accession>
<name>A0A831RUU3_9GAMM</name>
<proteinExistence type="inferred from homology"/>
<keyword evidence="4 7" id="KW-0812">Transmembrane</keyword>
<reference evidence="8" key="1">
    <citation type="journal article" date="2020" name="mSystems">
        <title>Genome- and Community-Level Interaction Insights into Carbon Utilization and Element Cycling Functions of Hydrothermarchaeota in Hydrothermal Sediment.</title>
        <authorList>
            <person name="Zhou Z."/>
            <person name="Liu Y."/>
            <person name="Xu W."/>
            <person name="Pan J."/>
            <person name="Luo Z.H."/>
            <person name="Li M."/>
        </authorList>
    </citation>
    <scope>NUCLEOTIDE SEQUENCE [LARGE SCALE GENOMIC DNA]</scope>
    <source>
        <strain evidence="8">HyVt-458</strain>
    </source>
</reference>
<comment type="subcellular location">
    <subcellularLocation>
        <location evidence="1">Cell membrane</location>
        <topology evidence="1">Multi-pass membrane protein</topology>
    </subcellularLocation>
</comment>
<sequence length="322" mass="35226">MFESLGNLIAYQWLGLSPDSHVGAAAQFFVMDVTKIFVLLVVVIYIMGLLRALLSPEKVREFVRGKPKWLARTLAILLGAVTPFCSCSSVPLFIGFVEAGIPLGVTFSFLIASPMINEVAAVILVGLLGWKLAALYILSGLAVAYVGGMIMERFRPERWVEEYVWKIHMGEMQRAEPDTSLAGRHRYAWHEVKEIVGRIWKWVIIGIAVGALFHGFVPETWVSEHLGGKDNWWSVPAAVLLGVPLYSNATGVIPIAEAMLGKGVALGTVLALMMSIAALSLPEMLILRKVIKWPALALYASVLAVAFTLVGWGFNLINLAPI</sequence>
<organism evidence="8">
    <name type="scientific">Thiolapillus brandeum</name>
    <dbReference type="NCBI Taxonomy" id="1076588"/>
    <lineage>
        <taxon>Bacteria</taxon>
        <taxon>Pseudomonadati</taxon>
        <taxon>Pseudomonadota</taxon>
        <taxon>Gammaproteobacteria</taxon>
        <taxon>Chromatiales</taxon>
        <taxon>Sedimenticolaceae</taxon>
        <taxon>Thiolapillus</taxon>
    </lineage>
</organism>
<dbReference type="Proteomes" id="UP000886339">
    <property type="component" value="Unassembled WGS sequence"/>
</dbReference>
<comment type="caution">
    <text evidence="8">The sequence shown here is derived from an EMBL/GenBank/DDBJ whole genome shotgun (WGS) entry which is preliminary data.</text>
</comment>
<evidence type="ECO:0000256" key="7">
    <source>
        <dbReference type="SAM" id="Phobius"/>
    </source>
</evidence>
<dbReference type="GO" id="GO:0005886">
    <property type="term" value="C:plasma membrane"/>
    <property type="evidence" value="ECO:0007669"/>
    <property type="project" value="UniProtKB-SubCell"/>
</dbReference>
<evidence type="ECO:0000256" key="5">
    <source>
        <dbReference type="ARBA" id="ARBA00022989"/>
    </source>
</evidence>
<gene>
    <name evidence="8" type="ORF">ENJ12_00425</name>
</gene>
<dbReference type="PANTHER" id="PTHR42775:SF1">
    <property type="entry name" value="PERMEASE RV2963-RELATED"/>
    <property type="match status" value="1"/>
</dbReference>
<feature type="transmembrane region" description="Helical" evidence="7">
    <location>
        <begin position="199"/>
        <end position="217"/>
    </location>
</feature>
<keyword evidence="5 7" id="KW-1133">Transmembrane helix</keyword>
<keyword evidence="6 7" id="KW-0472">Membrane</keyword>
<evidence type="ECO:0000313" key="8">
    <source>
        <dbReference type="EMBL" id="HEC05290.1"/>
    </source>
</evidence>
<feature type="transmembrane region" description="Helical" evidence="7">
    <location>
        <begin position="263"/>
        <end position="281"/>
    </location>
</feature>
<evidence type="ECO:0000256" key="1">
    <source>
        <dbReference type="ARBA" id="ARBA00004651"/>
    </source>
</evidence>
<dbReference type="Pfam" id="PF03773">
    <property type="entry name" value="ArsP_1"/>
    <property type="match status" value="1"/>
</dbReference>
<dbReference type="InterPro" id="IPR005524">
    <property type="entry name" value="DUF318"/>
</dbReference>
<evidence type="ECO:0000256" key="4">
    <source>
        <dbReference type="ARBA" id="ARBA00022692"/>
    </source>
</evidence>
<comment type="similarity">
    <text evidence="2">Belongs to the UPF0718 family.</text>
</comment>
<dbReference type="PANTHER" id="PTHR42775">
    <property type="entry name" value="PERMEASE RV2963-RELATED"/>
    <property type="match status" value="1"/>
</dbReference>
<keyword evidence="3" id="KW-1003">Cell membrane</keyword>
<evidence type="ECO:0000256" key="3">
    <source>
        <dbReference type="ARBA" id="ARBA00022475"/>
    </source>
</evidence>
<dbReference type="AlphaFoldDB" id="A0A831RUU3"/>
<feature type="transmembrane region" description="Helical" evidence="7">
    <location>
        <begin position="237"/>
        <end position="256"/>
    </location>
</feature>
<dbReference type="InterPro" id="IPR053166">
    <property type="entry name" value="UPF0718_permease"/>
</dbReference>
<protein>
    <submittedName>
        <fullName evidence="8">Permease</fullName>
    </submittedName>
</protein>